<gene>
    <name evidence="4" type="ORF">JOF43_000339</name>
</gene>
<dbReference type="Gene3D" id="3.20.20.150">
    <property type="entry name" value="Divalent-metal-dependent TIM barrel enzymes"/>
    <property type="match status" value="1"/>
</dbReference>
<reference evidence="4 5" key="1">
    <citation type="submission" date="2021-03" db="EMBL/GenBank/DDBJ databases">
        <title>Sequencing the genomes of 1000 actinobacteria strains.</title>
        <authorList>
            <person name="Klenk H.-P."/>
        </authorList>
    </citation>
    <scope>NUCLEOTIDE SEQUENCE [LARGE SCALE GENOMIC DNA]</scope>
    <source>
        <strain evidence="4 5">DSM 14566</strain>
    </source>
</reference>
<dbReference type="InterPro" id="IPR036237">
    <property type="entry name" value="Xyl_isomerase-like_sf"/>
</dbReference>
<dbReference type="GO" id="GO:0016853">
    <property type="term" value="F:isomerase activity"/>
    <property type="evidence" value="ECO:0007669"/>
    <property type="project" value="UniProtKB-KW"/>
</dbReference>
<evidence type="ECO:0000313" key="4">
    <source>
        <dbReference type="EMBL" id="MBP2380382.1"/>
    </source>
</evidence>
<dbReference type="EMBL" id="JAGIOD010000001">
    <property type="protein sequence ID" value="MBP2380382.1"/>
    <property type="molecule type" value="Genomic_DNA"/>
</dbReference>
<comment type="caution">
    <text evidence="4">The sequence shown here is derived from an EMBL/GenBank/DDBJ whole genome shotgun (WGS) entry which is preliminary data.</text>
</comment>
<keyword evidence="5" id="KW-1185">Reference proteome</keyword>
<dbReference type="InterPro" id="IPR013022">
    <property type="entry name" value="Xyl_isomerase-like_TIM-brl"/>
</dbReference>
<dbReference type="Pfam" id="PF01261">
    <property type="entry name" value="AP_endonuc_2"/>
    <property type="match status" value="1"/>
</dbReference>
<keyword evidence="2" id="KW-0119">Carbohydrate metabolism</keyword>
<accession>A0ABS4WVZ9</accession>
<evidence type="ECO:0000256" key="1">
    <source>
        <dbReference type="ARBA" id="ARBA00023235"/>
    </source>
</evidence>
<dbReference type="PANTHER" id="PTHR43489">
    <property type="entry name" value="ISOMERASE"/>
    <property type="match status" value="1"/>
</dbReference>
<proteinExistence type="predicted"/>
<dbReference type="SUPFAM" id="SSF51658">
    <property type="entry name" value="Xylose isomerase-like"/>
    <property type="match status" value="1"/>
</dbReference>
<dbReference type="Proteomes" id="UP001519290">
    <property type="component" value="Unassembled WGS sequence"/>
</dbReference>
<organism evidence="4 5">
    <name type="scientific">Brachybacterium sacelli</name>
    <dbReference type="NCBI Taxonomy" id="173364"/>
    <lineage>
        <taxon>Bacteria</taxon>
        <taxon>Bacillati</taxon>
        <taxon>Actinomycetota</taxon>
        <taxon>Actinomycetes</taxon>
        <taxon>Micrococcales</taxon>
        <taxon>Dermabacteraceae</taxon>
        <taxon>Brachybacterium</taxon>
    </lineage>
</organism>
<protein>
    <submittedName>
        <fullName evidence="4">Sugar phosphate isomerase/epimerase</fullName>
    </submittedName>
</protein>
<evidence type="ECO:0000259" key="3">
    <source>
        <dbReference type="Pfam" id="PF01261"/>
    </source>
</evidence>
<dbReference type="InterPro" id="IPR050417">
    <property type="entry name" value="Sugar_Epim/Isomerase"/>
</dbReference>
<dbReference type="RefSeq" id="WP_209898193.1">
    <property type="nucleotide sequence ID" value="NZ_BAAAJW010000008.1"/>
</dbReference>
<evidence type="ECO:0000313" key="5">
    <source>
        <dbReference type="Proteomes" id="UP001519290"/>
    </source>
</evidence>
<feature type="domain" description="Xylose isomerase-like TIM barrel" evidence="3">
    <location>
        <begin position="67"/>
        <end position="241"/>
    </location>
</feature>
<keyword evidence="1 4" id="KW-0413">Isomerase</keyword>
<sequence>MPYGVIAPIDQQETALAAGADYLESTIVGVLVDAEDDGRWRPVHAAPAHRVPSFAILVPGTLRVSDPSVPIREVSSYLEVALDAIAAVAEPGAKIVFGSGAARTIGPEIPVAEGSARFAEVLVIARDAAWARDLEIVLEPLNAGESDLIHSVQEAAGFLDAHDIQGVRIVADLYHVQLEGESFDVLERLAGRIGHVHVADSGRIPPGQGDWPLSDFLAALRRGGYREGVTIECSWKDLAAELPAALAAVREADPGAA</sequence>
<evidence type="ECO:0000256" key="2">
    <source>
        <dbReference type="ARBA" id="ARBA00023277"/>
    </source>
</evidence>
<name>A0ABS4WVZ9_9MICO</name>